<organism evidence="4 5">
    <name type="scientific">Sesamum angolense</name>
    <dbReference type="NCBI Taxonomy" id="2727404"/>
    <lineage>
        <taxon>Eukaryota</taxon>
        <taxon>Viridiplantae</taxon>
        <taxon>Streptophyta</taxon>
        <taxon>Embryophyta</taxon>
        <taxon>Tracheophyta</taxon>
        <taxon>Spermatophyta</taxon>
        <taxon>Magnoliopsida</taxon>
        <taxon>eudicotyledons</taxon>
        <taxon>Gunneridae</taxon>
        <taxon>Pentapetalae</taxon>
        <taxon>asterids</taxon>
        <taxon>lamiids</taxon>
        <taxon>Lamiales</taxon>
        <taxon>Pedaliaceae</taxon>
        <taxon>Sesamum</taxon>
    </lineage>
</organism>
<dbReference type="GO" id="GO:0009820">
    <property type="term" value="P:alkaloid metabolic process"/>
    <property type="evidence" value="ECO:0007669"/>
    <property type="project" value="UniProtKB-KW"/>
</dbReference>
<dbReference type="GO" id="GO:0038023">
    <property type="term" value="F:signaling receptor activity"/>
    <property type="evidence" value="ECO:0007669"/>
    <property type="project" value="TreeGrafter"/>
</dbReference>
<comment type="caution">
    <text evidence="4">The sequence shown here is derived from an EMBL/GenBank/DDBJ whole genome shotgun (WGS) entry which is preliminary data.</text>
</comment>
<evidence type="ECO:0000313" key="4">
    <source>
        <dbReference type="EMBL" id="KAK4383592.1"/>
    </source>
</evidence>
<feature type="domain" description="Bet v I/Major latex protein" evidence="3">
    <location>
        <begin position="2"/>
        <end position="119"/>
    </location>
</feature>
<dbReference type="EMBL" id="JACGWL010000545">
    <property type="protein sequence ID" value="KAK4383592.1"/>
    <property type="molecule type" value="Genomic_DNA"/>
</dbReference>
<dbReference type="InterPro" id="IPR050279">
    <property type="entry name" value="Plant_def-hormone_signal"/>
</dbReference>
<dbReference type="SUPFAM" id="SSF55961">
    <property type="entry name" value="Bet v1-like"/>
    <property type="match status" value="1"/>
</dbReference>
<comment type="similarity">
    <text evidence="1">Belongs to the BetVI family.</text>
</comment>
<dbReference type="PANTHER" id="PTHR31213:SF19">
    <property type="entry name" value="BET V I_MAJOR LATEX PROTEIN DOMAIN-CONTAINING PROTEIN"/>
    <property type="match status" value="1"/>
</dbReference>
<evidence type="ECO:0000313" key="5">
    <source>
        <dbReference type="Proteomes" id="UP001289374"/>
    </source>
</evidence>
<dbReference type="GO" id="GO:0006952">
    <property type="term" value="P:defense response"/>
    <property type="evidence" value="ECO:0007669"/>
    <property type="project" value="InterPro"/>
</dbReference>
<dbReference type="Pfam" id="PF00407">
    <property type="entry name" value="Bet_v_1"/>
    <property type="match status" value="1"/>
</dbReference>
<keyword evidence="5" id="KW-1185">Reference proteome</keyword>
<dbReference type="Gene3D" id="3.30.530.20">
    <property type="match status" value="1"/>
</dbReference>
<dbReference type="Proteomes" id="UP001289374">
    <property type="component" value="Unassembled WGS sequence"/>
</dbReference>
<dbReference type="AlphaFoldDB" id="A0AAE1T8H5"/>
<dbReference type="GO" id="GO:0004864">
    <property type="term" value="F:protein phosphatase inhibitor activity"/>
    <property type="evidence" value="ECO:0007669"/>
    <property type="project" value="TreeGrafter"/>
</dbReference>
<reference evidence="4" key="1">
    <citation type="submission" date="2020-06" db="EMBL/GenBank/DDBJ databases">
        <authorList>
            <person name="Li T."/>
            <person name="Hu X."/>
            <person name="Zhang T."/>
            <person name="Song X."/>
            <person name="Zhang H."/>
            <person name="Dai N."/>
            <person name="Sheng W."/>
            <person name="Hou X."/>
            <person name="Wei L."/>
        </authorList>
    </citation>
    <scope>NUCLEOTIDE SEQUENCE</scope>
    <source>
        <strain evidence="4">K16</strain>
        <tissue evidence="4">Leaf</tissue>
    </source>
</reference>
<dbReference type="GO" id="GO:0010427">
    <property type="term" value="F:abscisic acid binding"/>
    <property type="evidence" value="ECO:0007669"/>
    <property type="project" value="TreeGrafter"/>
</dbReference>
<evidence type="ECO:0000256" key="2">
    <source>
        <dbReference type="ARBA" id="ARBA00022589"/>
    </source>
</evidence>
<dbReference type="InterPro" id="IPR023393">
    <property type="entry name" value="START-like_dom_sf"/>
</dbReference>
<name>A0AAE1T8H5_9LAMI</name>
<accession>A0AAE1T8H5</accession>
<evidence type="ECO:0000259" key="3">
    <source>
        <dbReference type="Pfam" id="PF00407"/>
    </source>
</evidence>
<evidence type="ECO:0000256" key="1">
    <source>
        <dbReference type="ARBA" id="ARBA00009744"/>
    </source>
</evidence>
<sequence length="164" mass="18015">MEGSLSMKLEVNASASDIWKAYGSLELPKIIMDTFPDKYSGLKVLKGDGSSGTVVEVYFAPGVPGPKWYREEYVVVDDVKRYKLAKMLEGGVLEQGFKSYETTLTAIEVEGKPNVCFMTGAIDYVLDDIVSGLEVLSGSIGVFYQIMKAVADYVIKQQNDTITN</sequence>
<dbReference type="PANTHER" id="PTHR31213">
    <property type="entry name" value="OS08G0374000 PROTEIN-RELATED"/>
    <property type="match status" value="1"/>
</dbReference>
<dbReference type="GO" id="GO:0005634">
    <property type="term" value="C:nucleus"/>
    <property type="evidence" value="ECO:0007669"/>
    <property type="project" value="TreeGrafter"/>
</dbReference>
<gene>
    <name evidence="4" type="ORF">Sango_2723900</name>
</gene>
<dbReference type="GO" id="GO:0005737">
    <property type="term" value="C:cytoplasm"/>
    <property type="evidence" value="ECO:0007669"/>
    <property type="project" value="TreeGrafter"/>
</dbReference>
<protein>
    <recommendedName>
        <fullName evidence="3">Bet v I/Major latex protein domain-containing protein</fullName>
    </recommendedName>
</protein>
<reference evidence="4" key="2">
    <citation type="journal article" date="2024" name="Plant">
        <title>Genomic evolution and insights into agronomic trait innovations of Sesamum species.</title>
        <authorList>
            <person name="Miao H."/>
            <person name="Wang L."/>
            <person name="Qu L."/>
            <person name="Liu H."/>
            <person name="Sun Y."/>
            <person name="Le M."/>
            <person name="Wang Q."/>
            <person name="Wei S."/>
            <person name="Zheng Y."/>
            <person name="Lin W."/>
            <person name="Duan Y."/>
            <person name="Cao H."/>
            <person name="Xiong S."/>
            <person name="Wang X."/>
            <person name="Wei L."/>
            <person name="Li C."/>
            <person name="Ma Q."/>
            <person name="Ju M."/>
            <person name="Zhao R."/>
            <person name="Li G."/>
            <person name="Mu C."/>
            <person name="Tian Q."/>
            <person name="Mei H."/>
            <person name="Zhang T."/>
            <person name="Gao T."/>
            <person name="Zhang H."/>
        </authorList>
    </citation>
    <scope>NUCLEOTIDE SEQUENCE</scope>
    <source>
        <strain evidence="4">K16</strain>
    </source>
</reference>
<dbReference type="GO" id="GO:0009738">
    <property type="term" value="P:abscisic acid-activated signaling pathway"/>
    <property type="evidence" value="ECO:0007669"/>
    <property type="project" value="TreeGrafter"/>
</dbReference>
<dbReference type="InterPro" id="IPR000916">
    <property type="entry name" value="Bet_v_I/MLP"/>
</dbReference>
<keyword evidence="2" id="KW-0017">Alkaloid metabolism</keyword>
<proteinExistence type="inferred from homology"/>